<gene>
    <name evidence="1" type="ORF">H9645_10780</name>
</gene>
<proteinExistence type="predicted"/>
<evidence type="ECO:0008006" key="3">
    <source>
        <dbReference type="Google" id="ProtNLM"/>
    </source>
</evidence>
<dbReference type="Gene3D" id="3.40.50.1000">
    <property type="entry name" value="HAD superfamily/HAD-like"/>
    <property type="match status" value="1"/>
</dbReference>
<accession>A0ABR8UKE1</accession>
<sequence>MIWDLDDTLWAGTLAEGDAVEPHGDRVAAIRELNRRGVVNAICSKNDPEVAKAKLVELGLWDDFVFPVIRFLPKGELVRQLLQDMQLRAPDVAFIDDNPVNLGEVAHFNPGIRVIDAREDACDAFLRELVESLQGVNKSRVEQYRMLERKIGDREASAGSNEEFLASCGIRMALVRRTDNLAFASRIEELVNRTNQLNFTRSRVAAGSIPEYVIDVASNETYSVFVWDRYGDYGLVGFAAVERKVLLKHFLFSCRTMNMGVENAVAFVLSKTFRGMKLPVDAKMPPWITLVQPEDEEFKSVLARLGVEDGEPRVRVMANCQSGAIAHYMATPGTRFDNWPRVFKLEDVLAGNLPCEARMLVYGAFNDYDHRYWTAPPSQQTFEDACLALARHVESRDGMLAVILPPEVFEDERPKQGVTQARFAALNRIWRRVADRHASVRLVDLSDARYGCATADPRHFDRDCLMRIGMECRALVDAADSPAGP</sequence>
<evidence type="ECO:0000313" key="2">
    <source>
        <dbReference type="Proteomes" id="UP000647183"/>
    </source>
</evidence>
<keyword evidence="2" id="KW-1185">Reference proteome</keyword>
<evidence type="ECO:0000313" key="1">
    <source>
        <dbReference type="EMBL" id="MBD7988509.1"/>
    </source>
</evidence>
<dbReference type="SUPFAM" id="SSF56784">
    <property type="entry name" value="HAD-like"/>
    <property type="match status" value="1"/>
</dbReference>
<dbReference type="InterPro" id="IPR023214">
    <property type="entry name" value="HAD_sf"/>
</dbReference>
<name>A0ABR8UKE1_9GAMM</name>
<organism evidence="1 2">
    <name type="scientific">Luteimonas colneyensis</name>
    <dbReference type="NCBI Taxonomy" id="2762230"/>
    <lineage>
        <taxon>Bacteria</taxon>
        <taxon>Pseudomonadati</taxon>
        <taxon>Pseudomonadota</taxon>
        <taxon>Gammaproteobacteria</taxon>
        <taxon>Lysobacterales</taxon>
        <taxon>Lysobacteraceae</taxon>
        <taxon>Luteimonas</taxon>
    </lineage>
</organism>
<protein>
    <recommendedName>
        <fullName evidence="3">HAD-IIIC family phosphatase</fullName>
    </recommendedName>
</protein>
<reference evidence="1 2" key="1">
    <citation type="submission" date="2020-08" db="EMBL/GenBank/DDBJ databases">
        <title>A Genomic Blueprint of the Chicken Gut Microbiome.</title>
        <authorList>
            <person name="Gilroy R."/>
            <person name="Ravi A."/>
            <person name="Getino M."/>
            <person name="Pursley I."/>
            <person name="Horton D.L."/>
            <person name="Alikhan N.-F."/>
            <person name="Baker D."/>
            <person name="Gharbi K."/>
            <person name="Hall N."/>
            <person name="Watson M."/>
            <person name="Adriaenssens E.M."/>
            <person name="Foster-Nyarko E."/>
            <person name="Jarju S."/>
            <person name="Secka A."/>
            <person name="Antonio M."/>
            <person name="Oren A."/>
            <person name="Chaudhuri R."/>
            <person name="La Ragione R.M."/>
            <person name="Hildebrand F."/>
            <person name="Pallen M.J."/>
        </authorList>
    </citation>
    <scope>NUCLEOTIDE SEQUENCE [LARGE SCALE GENOMIC DNA]</scope>
    <source>
        <strain evidence="1 2">Sa2BVA3</strain>
    </source>
</reference>
<comment type="caution">
    <text evidence="1">The sequence shown here is derived from an EMBL/GenBank/DDBJ whole genome shotgun (WGS) entry which is preliminary data.</text>
</comment>
<dbReference type="Proteomes" id="UP000647183">
    <property type="component" value="Unassembled WGS sequence"/>
</dbReference>
<dbReference type="EMBL" id="JACSQJ010000006">
    <property type="protein sequence ID" value="MBD7988509.1"/>
    <property type="molecule type" value="Genomic_DNA"/>
</dbReference>
<dbReference type="InterPro" id="IPR036412">
    <property type="entry name" value="HAD-like_sf"/>
</dbReference>